<keyword evidence="1" id="KW-0732">Signal</keyword>
<reference evidence="2 3" key="1">
    <citation type="submission" date="2019-03" db="EMBL/GenBank/DDBJ databases">
        <title>Flavobacterium TSA-D2 sp. nov., isolated from arctic soil.</title>
        <authorList>
            <person name="Chaudhary D.K."/>
        </authorList>
    </citation>
    <scope>NUCLEOTIDE SEQUENCE [LARGE SCALE GENOMIC DNA]</scope>
    <source>
        <strain evidence="2 3">TSA-D2</strain>
    </source>
</reference>
<evidence type="ECO:0000313" key="3">
    <source>
        <dbReference type="Proteomes" id="UP000294597"/>
    </source>
</evidence>
<name>A0A4R5D596_9FLAO</name>
<protein>
    <recommendedName>
        <fullName evidence="4">Lipoprotein</fullName>
    </recommendedName>
</protein>
<proteinExistence type="predicted"/>
<evidence type="ECO:0000256" key="1">
    <source>
        <dbReference type="SAM" id="SignalP"/>
    </source>
</evidence>
<evidence type="ECO:0000313" key="2">
    <source>
        <dbReference type="EMBL" id="TDE06761.1"/>
    </source>
</evidence>
<feature type="signal peptide" evidence="1">
    <location>
        <begin position="1"/>
        <end position="23"/>
    </location>
</feature>
<dbReference type="AlphaFoldDB" id="A0A4R5D596"/>
<evidence type="ECO:0008006" key="4">
    <source>
        <dbReference type="Google" id="ProtNLM"/>
    </source>
</evidence>
<dbReference type="EMBL" id="SMFO01000001">
    <property type="protein sequence ID" value="TDE06761.1"/>
    <property type="molecule type" value="Genomic_DNA"/>
</dbReference>
<accession>A0A4R5D596</accession>
<comment type="caution">
    <text evidence="2">The sequence shown here is derived from an EMBL/GenBank/DDBJ whole genome shotgun (WGS) entry which is preliminary data.</text>
</comment>
<feature type="chain" id="PRO_5020961491" description="Lipoprotein" evidence="1">
    <location>
        <begin position="24"/>
        <end position="165"/>
    </location>
</feature>
<keyword evidence="3" id="KW-1185">Reference proteome</keyword>
<dbReference type="RefSeq" id="WP_132109267.1">
    <property type="nucleotide sequence ID" value="NZ_SMFO01000001.1"/>
</dbReference>
<sequence>MSYIYRVLVLILSAFSLSFCALKQNNEMDFPQEIAAAYFQKIDNNQADAKVAFDFFIVLDKPIEQGTFLDKIYFKNQTAIVEKENDRTFVAHFRKDTTNQDLILDSDSTKEYGNKAPVVVKPKFELEPAEAVLEYRNKEKTFFYKINGVKERPMIPNPSGIKPKN</sequence>
<dbReference type="Proteomes" id="UP000294597">
    <property type="component" value="Unassembled WGS sequence"/>
</dbReference>
<organism evidence="2 3">
    <name type="scientific">Flavobacterium hiemivividum</name>
    <dbReference type="NCBI Taxonomy" id="2541734"/>
    <lineage>
        <taxon>Bacteria</taxon>
        <taxon>Pseudomonadati</taxon>
        <taxon>Bacteroidota</taxon>
        <taxon>Flavobacteriia</taxon>
        <taxon>Flavobacteriales</taxon>
        <taxon>Flavobacteriaceae</taxon>
        <taxon>Flavobacterium</taxon>
    </lineage>
</organism>
<gene>
    <name evidence="2" type="ORF">E0F98_03860</name>
</gene>